<gene>
    <name evidence="1" type="ORF">B5J93_10375</name>
</gene>
<evidence type="ECO:0000313" key="2">
    <source>
        <dbReference type="Proteomes" id="UP000190777"/>
    </source>
</evidence>
<organism evidence="1 2">
    <name type="scientific">Moraxella equi</name>
    <dbReference type="NCBI Taxonomy" id="60442"/>
    <lineage>
        <taxon>Bacteria</taxon>
        <taxon>Pseudomonadati</taxon>
        <taxon>Pseudomonadota</taxon>
        <taxon>Gammaproteobacteria</taxon>
        <taxon>Moraxellales</taxon>
        <taxon>Moraxellaceae</taxon>
        <taxon>Moraxella</taxon>
    </lineage>
</organism>
<accession>A0ABX3NGA1</accession>
<evidence type="ECO:0000313" key="1">
    <source>
        <dbReference type="EMBL" id="OPH35674.1"/>
    </source>
</evidence>
<name>A0ABX3NGA1_9GAMM</name>
<comment type="caution">
    <text evidence="1">The sequence shown here is derived from an EMBL/GenBank/DDBJ whole genome shotgun (WGS) entry which is preliminary data.</text>
</comment>
<dbReference type="Proteomes" id="UP000190777">
    <property type="component" value="Unassembled WGS sequence"/>
</dbReference>
<keyword evidence="2" id="KW-1185">Reference proteome</keyword>
<sequence>MEKCSHYLTGNETSSKTTKAFKEVNNMFKSLILLLVLLLSVQNANALTQTPLCRLPFWDWSYKKLVDKKDLYARIQKYDSKEYF</sequence>
<protein>
    <submittedName>
        <fullName evidence="1">Uncharacterized protein</fullName>
    </submittedName>
</protein>
<reference evidence="1 2" key="1">
    <citation type="submission" date="2017-03" db="EMBL/GenBank/DDBJ databases">
        <title>Draft genome sequence of Moraxella equi CCUG 4950T type strain.</title>
        <authorList>
            <person name="Salva-Serra F."/>
            <person name="Engstrom-Jakobsson H."/>
            <person name="Thorell K."/>
            <person name="Jaen-Luchoro D."/>
            <person name="Gonzales-Siles L."/>
            <person name="Karlsson R."/>
            <person name="Yazdan S."/>
            <person name="Boulund F."/>
            <person name="Johnning A."/>
            <person name="Engstrand L."/>
            <person name="Kristiansson E."/>
            <person name="Moore E."/>
        </authorList>
    </citation>
    <scope>NUCLEOTIDE SEQUENCE [LARGE SCALE GENOMIC DNA]</scope>
    <source>
        <strain evidence="1 2">CCUG 4950</strain>
    </source>
</reference>
<dbReference type="EMBL" id="MXAP01000109">
    <property type="protein sequence ID" value="OPH35674.1"/>
    <property type="molecule type" value="Genomic_DNA"/>
</dbReference>
<proteinExistence type="predicted"/>